<dbReference type="Proteomes" id="UP000321034">
    <property type="component" value="Unassembled WGS sequence"/>
</dbReference>
<protein>
    <submittedName>
        <fullName evidence="10">ABC transporter permease</fullName>
    </submittedName>
</protein>
<dbReference type="PROSITE" id="PS50928">
    <property type="entry name" value="ABC_TM1"/>
    <property type="match status" value="1"/>
</dbReference>
<dbReference type="InterPro" id="IPR000515">
    <property type="entry name" value="MetI-like"/>
</dbReference>
<keyword evidence="7 8" id="KW-0472">Membrane</keyword>
<dbReference type="EMBL" id="VRSV01000002">
    <property type="protein sequence ID" value="TXK10072.1"/>
    <property type="molecule type" value="Genomic_DNA"/>
</dbReference>
<evidence type="ECO:0000256" key="6">
    <source>
        <dbReference type="ARBA" id="ARBA00022989"/>
    </source>
</evidence>
<feature type="transmembrane region" description="Helical" evidence="8">
    <location>
        <begin position="242"/>
        <end position="267"/>
    </location>
</feature>
<comment type="caution">
    <text evidence="10">The sequence shown here is derived from an EMBL/GenBank/DDBJ whole genome shotgun (WGS) entry which is preliminary data.</text>
</comment>
<accession>A0A5C8HXS6</accession>
<keyword evidence="3" id="KW-1003">Cell membrane</keyword>
<feature type="domain" description="ABC transmembrane type-1" evidence="9">
    <location>
        <begin position="70"/>
        <end position="260"/>
    </location>
</feature>
<dbReference type="CDD" id="cd06261">
    <property type="entry name" value="TM_PBP2"/>
    <property type="match status" value="1"/>
</dbReference>
<keyword evidence="4" id="KW-0997">Cell inner membrane</keyword>
<feature type="transmembrane region" description="Helical" evidence="8">
    <location>
        <begin position="70"/>
        <end position="95"/>
    </location>
</feature>
<feature type="transmembrane region" description="Helical" evidence="8">
    <location>
        <begin position="107"/>
        <end position="128"/>
    </location>
</feature>
<dbReference type="PANTHER" id="PTHR43357:SF4">
    <property type="entry name" value="INNER MEMBRANE ABC TRANSPORTER PERMEASE PROTEIN YDCV"/>
    <property type="match status" value="1"/>
</dbReference>
<dbReference type="PANTHER" id="PTHR43357">
    <property type="entry name" value="INNER MEMBRANE ABC TRANSPORTER PERMEASE PROTEIN YDCV"/>
    <property type="match status" value="1"/>
</dbReference>
<keyword evidence="5 8" id="KW-0812">Transmembrane</keyword>
<feature type="transmembrane region" description="Helical" evidence="8">
    <location>
        <begin position="193"/>
        <end position="222"/>
    </location>
</feature>
<comment type="similarity">
    <text evidence="8">Belongs to the binding-protein-dependent transport system permease family.</text>
</comment>
<dbReference type="OrthoDB" id="9810794at2"/>
<dbReference type="Pfam" id="PF00528">
    <property type="entry name" value="BPD_transp_1"/>
    <property type="match status" value="1"/>
</dbReference>
<dbReference type="Gene3D" id="1.10.3720.10">
    <property type="entry name" value="MetI-like"/>
    <property type="match status" value="1"/>
</dbReference>
<evidence type="ECO:0000256" key="3">
    <source>
        <dbReference type="ARBA" id="ARBA00022475"/>
    </source>
</evidence>
<name>A0A5C8HXS6_9MICO</name>
<evidence type="ECO:0000256" key="7">
    <source>
        <dbReference type="ARBA" id="ARBA00023136"/>
    </source>
</evidence>
<evidence type="ECO:0000313" key="11">
    <source>
        <dbReference type="Proteomes" id="UP000321034"/>
    </source>
</evidence>
<dbReference type="AlphaFoldDB" id="A0A5C8HXS6"/>
<dbReference type="InterPro" id="IPR035906">
    <property type="entry name" value="MetI-like_sf"/>
</dbReference>
<keyword evidence="11" id="KW-1185">Reference proteome</keyword>
<dbReference type="GO" id="GO:0005886">
    <property type="term" value="C:plasma membrane"/>
    <property type="evidence" value="ECO:0007669"/>
    <property type="project" value="UniProtKB-SubCell"/>
</dbReference>
<evidence type="ECO:0000256" key="2">
    <source>
        <dbReference type="ARBA" id="ARBA00022448"/>
    </source>
</evidence>
<evidence type="ECO:0000259" key="9">
    <source>
        <dbReference type="PROSITE" id="PS50928"/>
    </source>
</evidence>
<evidence type="ECO:0000313" key="10">
    <source>
        <dbReference type="EMBL" id="TXK10072.1"/>
    </source>
</evidence>
<proteinExistence type="inferred from homology"/>
<evidence type="ECO:0000256" key="1">
    <source>
        <dbReference type="ARBA" id="ARBA00004429"/>
    </source>
</evidence>
<dbReference type="GO" id="GO:0055085">
    <property type="term" value="P:transmembrane transport"/>
    <property type="evidence" value="ECO:0007669"/>
    <property type="project" value="InterPro"/>
</dbReference>
<feature type="transmembrane region" description="Helical" evidence="8">
    <location>
        <begin position="12"/>
        <end position="35"/>
    </location>
</feature>
<dbReference type="RefSeq" id="WP_147895270.1">
    <property type="nucleotide sequence ID" value="NZ_BAAANR010000001.1"/>
</dbReference>
<organism evidence="10 11">
    <name type="scientific">Microbacterium hatanonis</name>
    <dbReference type="NCBI Taxonomy" id="404366"/>
    <lineage>
        <taxon>Bacteria</taxon>
        <taxon>Bacillati</taxon>
        <taxon>Actinomycetota</taxon>
        <taxon>Actinomycetes</taxon>
        <taxon>Micrococcales</taxon>
        <taxon>Microbacteriaceae</taxon>
        <taxon>Microbacterium</taxon>
    </lineage>
</organism>
<evidence type="ECO:0000256" key="8">
    <source>
        <dbReference type="RuleBase" id="RU363032"/>
    </source>
</evidence>
<gene>
    <name evidence="10" type="ORF">FVP77_14510</name>
</gene>
<dbReference type="SUPFAM" id="SSF161098">
    <property type="entry name" value="MetI-like"/>
    <property type="match status" value="1"/>
</dbReference>
<evidence type="ECO:0000256" key="4">
    <source>
        <dbReference type="ARBA" id="ARBA00022519"/>
    </source>
</evidence>
<keyword evidence="6 8" id="KW-1133">Transmembrane helix</keyword>
<comment type="subcellular location">
    <subcellularLocation>
        <location evidence="1">Cell inner membrane</location>
        <topology evidence="1">Multi-pass membrane protein</topology>
    </subcellularLocation>
    <subcellularLocation>
        <location evidence="8">Cell membrane</location>
        <topology evidence="8">Multi-pass membrane protein</topology>
    </subcellularLocation>
</comment>
<keyword evidence="2 8" id="KW-0813">Transport</keyword>
<sequence>MSTTVGRSLGAFRLPIIVIALLASLLLIVPFLILVSTSWTSGSFILFPPEGFSLQWYAEVLGDRRWMGSFWLSIWESLIATVIATVLGVAGAIGLTRVRSRQAQRWVRTLFIVPIALPPIAYAVGLYGVNMDFGFLRGTLVTLVVGHALIAMPYVFVIVSGGIARIDPALRPAAWTLGARWPLILWKIELPALLPYVLSGALFAFIVVFDEVVLAVFLLPPGVQTLPLKMLSAASEAFSPELTAASTLVSVLAIVLLAFVPLITSRLSRRNRPSRRRTPAVPAVAEGVPE</sequence>
<evidence type="ECO:0000256" key="5">
    <source>
        <dbReference type="ARBA" id="ARBA00022692"/>
    </source>
</evidence>
<reference evidence="10 11" key="1">
    <citation type="submission" date="2019-08" db="EMBL/GenBank/DDBJ databases">
        <authorList>
            <person name="Dong K."/>
        </authorList>
    </citation>
    <scope>NUCLEOTIDE SEQUENCE [LARGE SCALE GENOMIC DNA]</scope>
    <source>
        <strain evidence="10 11">JCM14558</strain>
    </source>
</reference>
<feature type="transmembrane region" description="Helical" evidence="8">
    <location>
        <begin position="140"/>
        <end position="164"/>
    </location>
</feature>